<organism evidence="2 3">
    <name type="scientific">Amycolatopsis minnesotensis</name>
    <dbReference type="NCBI Taxonomy" id="337894"/>
    <lineage>
        <taxon>Bacteria</taxon>
        <taxon>Bacillati</taxon>
        <taxon>Actinomycetota</taxon>
        <taxon>Actinomycetes</taxon>
        <taxon>Pseudonocardiales</taxon>
        <taxon>Pseudonocardiaceae</taxon>
        <taxon>Amycolatopsis</taxon>
    </lineage>
</organism>
<dbReference type="Proteomes" id="UP001501116">
    <property type="component" value="Unassembled WGS sequence"/>
</dbReference>
<gene>
    <name evidence="2" type="ORF">GCM10009754_07960</name>
</gene>
<proteinExistence type="predicted"/>
<evidence type="ECO:0000313" key="2">
    <source>
        <dbReference type="EMBL" id="GAA1942915.1"/>
    </source>
</evidence>
<evidence type="ECO:0008006" key="4">
    <source>
        <dbReference type="Google" id="ProtNLM"/>
    </source>
</evidence>
<dbReference type="EMBL" id="BAAANN010000002">
    <property type="protein sequence ID" value="GAA1942915.1"/>
    <property type="molecule type" value="Genomic_DNA"/>
</dbReference>
<accession>A0ABP5BEP9</accession>
<dbReference type="RefSeq" id="WP_344413445.1">
    <property type="nucleotide sequence ID" value="NZ_BAAANN010000002.1"/>
</dbReference>
<protein>
    <recommendedName>
        <fullName evidence="4">Small secreted protein</fullName>
    </recommendedName>
</protein>
<sequence length="122" mass="13339">MKLGYRAAGLTCCLLLAGCSEVDSAVDTVSGTTDKVSACAEAIGLADLHPDPEKLKARAEDKVHRLRELATNVQDSDVKKALFTMADGYVEVQKEHVEDLGVLGKWIKRNVDRLDQLRKVCL</sequence>
<feature type="chain" id="PRO_5045512936" description="Small secreted protein" evidence="1">
    <location>
        <begin position="26"/>
        <end position="122"/>
    </location>
</feature>
<evidence type="ECO:0000313" key="3">
    <source>
        <dbReference type="Proteomes" id="UP001501116"/>
    </source>
</evidence>
<evidence type="ECO:0000256" key="1">
    <source>
        <dbReference type="SAM" id="SignalP"/>
    </source>
</evidence>
<keyword evidence="1" id="KW-0732">Signal</keyword>
<dbReference type="PROSITE" id="PS51257">
    <property type="entry name" value="PROKAR_LIPOPROTEIN"/>
    <property type="match status" value="1"/>
</dbReference>
<reference evidence="3" key="1">
    <citation type="journal article" date="2019" name="Int. J. Syst. Evol. Microbiol.">
        <title>The Global Catalogue of Microorganisms (GCM) 10K type strain sequencing project: providing services to taxonomists for standard genome sequencing and annotation.</title>
        <authorList>
            <consortium name="The Broad Institute Genomics Platform"/>
            <consortium name="The Broad Institute Genome Sequencing Center for Infectious Disease"/>
            <person name="Wu L."/>
            <person name="Ma J."/>
        </authorList>
    </citation>
    <scope>NUCLEOTIDE SEQUENCE [LARGE SCALE GENOMIC DNA]</scope>
    <source>
        <strain evidence="3">JCM 14545</strain>
    </source>
</reference>
<keyword evidence="3" id="KW-1185">Reference proteome</keyword>
<feature type="signal peptide" evidence="1">
    <location>
        <begin position="1"/>
        <end position="25"/>
    </location>
</feature>
<name>A0ABP5BEP9_9PSEU</name>
<comment type="caution">
    <text evidence="2">The sequence shown here is derived from an EMBL/GenBank/DDBJ whole genome shotgun (WGS) entry which is preliminary data.</text>
</comment>